<dbReference type="InterPro" id="IPR004089">
    <property type="entry name" value="MCPsignal_dom"/>
</dbReference>
<dbReference type="AlphaFoldDB" id="S3LCA0"/>
<feature type="domain" description="Methyl-accepting transducer" evidence="4">
    <location>
        <begin position="329"/>
        <end position="551"/>
    </location>
</feature>
<feature type="transmembrane region" description="Helical" evidence="3">
    <location>
        <begin position="124"/>
        <end position="146"/>
    </location>
</feature>
<sequence>MNNTIPQPPKSLFILNLLIYCGVFVFIFLYGGYTQVVPPHELIRIALAPPTVIALIMTIFFPFMLYKKCMHAVQTWQEYADGLDRANRAIAMYSKLSIVVPILLATVIPVVSLVWVGMNSVIKFTAAIFTSTGCLFFVSLFFYVIWIQKFEQYLKFLPLEKKYITMSYTKRGMLVSFFLFTGLLFLTIAPFLASVYNGFDIAYTLIHSILPLSIVLLAGALFVNYSLYKGINSKIEDILVFTDKLAVGDFVADHLEMNRRDVFGLLVGNVNRFYDNTVALLTGVKNNTKAMHNSIDTLSVNTSQSAHSVDQINTNIKHVTEKAVTQAASVSETTAAVQEIMNTIERLNSRIEIQAESVAQSSSSIEEMVANIASITQTLEKTDEVIKKLASATNDGRTTLVNSNTVTEKIAEESGGLIEASNVIQNIASQTNLLAMNAAIEAAHAGDAGKGFAVVADEIRKLAEESSMQGKNITATLKMLGTEIEGLSSSSKTVEGKFNMIFELSEQVKVMSTTLMDAMKEQDNGSREVLTAIKNINAVTRDVKNGSQEMLKEGAQVSGEMRKLDDLTKTITSSMSSMASEAVHINNAVQEVNTITQQNKQAVVGLAAEVNKFKIS</sequence>
<feature type="transmembrane region" description="Helical" evidence="3">
    <location>
        <begin position="172"/>
        <end position="193"/>
    </location>
</feature>
<dbReference type="SMART" id="SM00283">
    <property type="entry name" value="MA"/>
    <property type="match status" value="1"/>
</dbReference>
<protein>
    <recommendedName>
        <fullName evidence="4">Methyl-accepting transducer domain-containing protein</fullName>
    </recommendedName>
</protein>
<evidence type="ECO:0000256" key="2">
    <source>
        <dbReference type="PROSITE-ProRule" id="PRU00284"/>
    </source>
</evidence>
<gene>
    <name evidence="5" type="ORF">HMPREF1222_00970</name>
</gene>
<feature type="transmembrane region" description="Helical" evidence="3">
    <location>
        <begin position="45"/>
        <end position="66"/>
    </location>
</feature>
<dbReference type="GO" id="GO:0007165">
    <property type="term" value="P:signal transduction"/>
    <property type="evidence" value="ECO:0007669"/>
    <property type="project" value="UniProtKB-KW"/>
</dbReference>
<keyword evidence="1 2" id="KW-0807">Transducer</keyword>
<feature type="transmembrane region" description="Helical" evidence="3">
    <location>
        <begin position="98"/>
        <end position="118"/>
    </location>
</feature>
<dbReference type="PROSITE" id="PS50111">
    <property type="entry name" value="CHEMOTAXIS_TRANSDUC_2"/>
    <property type="match status" value="1"/>
</dbReference>
<dbReference type="Proteomes" id="UP000014605">
    <property type="component" value="Unassembled WGS sequence"/>
</dbReference>
<organism evidence="5 6">
    <name type="scientific">Treponema vincentii F0403</name>
    <dbReference type="NCBI Taxonomy" id="1125702"/>
    <lineage>
        <taxon>Bacteria</taxon>
        <taxon>Pseudomonadati</taxon>
        <taxon>Spirochaetota</taxon>
        <taxon>Spirochaetia</taxon>
        <taxon>Spirochaetales</taxon>
        <taxon>Treponemataceae</taxon>
        <taxon>Treponema</taxon>
    </lineage>
</organism>
<feature type="transmembrane region" description="Helical" evidence="3">
    <location>
        <begin position="12"/>
        <end position="33"/>
    </location>
</feature>
<keyword evidence="3" id="KW-0472">Membrane</keyword>
<evidence type="ECO:0000256" key="3">
    <source>
        <dbReference type="SAM" id="Phobius"/>
    </source>
</evidence>
<dbReference type="EMBL" id="ATFC01000007">
    <property type="protein sequence ID" value="EPF47151.1"/>
    <property type="molecule type" value="Genomic_DNA"/>
</dbReference>
<comment type="caution">
    <text evidence="5">The sequence shown here is derived from an EMBL/GenBank/DDBJ whole genome shotgun (WGS) entry which is preliminary data.</text>
</comment>
<dbReference type="GO" id="GO:0016020">
    <property type="term" value="C:membrane"/>
    <property type="evidence" value="ECO:0007669"/>
    <property type="project" value="InterPro"/>
</dbReference>
<proteinExistence type="predicted"/>
<dbReference type="PATRIC" id="fig|1125702.3.peg.1005"/>
<dbReference type="PANTHER" id="PTHR32089:SF112">
    <property type="entry name" value="LYSOZYME-LIKE PROTEIN-RELATED"/>
    <property type="match status" value="1"/>
</dbReference>
<feature type="transmembrane region" description="Helical" evidence="3">
    <location>
        <begin position="205"/>
        <end position="225"/>
    </location>
</feature>
<keyword evidence="6" id="KW-1185">Reference proteome</keyword>
<dbReference type="Gene3D" id="1.10.287.950">
    <property type="entry name" value="Methyl-accepting chemotaxis protein"/>
    <property type="match status" value="1"/>
</dbReference>
<evidence type="ECO:0000256" key="1">
    <source>
        <dbReference type="ARBA" id="ARBA00023224"/>
    </source>
</evidence>
<accession>S3LCA0</accession>
<dbReference type="HOGENOM" id="CLU_000445_107_18_12"/>
<keyword evidence="3" id="KW-0812">Transmembrane</keyword>
<keyword evidence="3" id="KW-1133">Transmembrane helix</keyword>
<dbReference type="GeneID" id="301461149"/>
<dbReference type="RefSeq" id="WP_016518446.1">
    <property type="nucleotide sequence ID" value="NZ_KE332512.1"/>
</dbReference>
<dbReference type="PANTHER" id="PTHR32089">
    <property type="entry name" value="METHYL-ACCEPTING CHEMOTAXIS PROTEIN MCPB"/>
    <property type="match status" value="1"/>
</dbReference>
<dbReference type="SUPFAM" id="SSF58104">
    <property type="entry name" value="Methyl-accepting chemotaxis protein (MCP) signaling domain"/>
    <property type="match status" value="2"/>
</dbReference>
<evidence type="ECO:0000313" key="5">
    <source>
        <dbReference type="EMBL" id="EPF47151.1"/>
    </source>
</evidence>
<evidence type="ECO:0000313" key="6">
    <source>
        <dbReference type="Proteomes" id="UP000014605"/>
    </source>
</evidence>
<name>S3LCA0_9SPIR</name>
<dbReference type="Pfam" id="PF00015">
    <property type="entry name" value="MCPsignal"/>
    <property type="match status" value="1"/>
</dbReference>
<evidence type="ECO:0000259" key="4">
    <source>
        <dbReference type="PROSITE" id="PS50111"/>
    </source>
</evidence>
<reference evidence="5 6" key="1">
    <citation type="submission" date="2013-04" db="EMBL/GenBank/DDBJ databases">
        <title>The Genome Sequence of Treponema vincentii F0403.</title>
        <authorList>
            <consortium name="The Broad Institute Genomics Platform"/>
            <person name="Earl A."/>
            <person name="Ward D."/>
            <person name="Feldgarden M."/>
            <person name="Gevers D."/>
            <person name="Leonetti C."/>
            <person name="Izard J."/>
            <person name="Walker B."/>
            <person name="Young S."/>
            <person name="Zeng Q."/>
            <person name="Gargeya S."/>
            <person name="Fitzgerald M."/>
            <person name="Haas B."/>
            <person name="Abouelleil A."/>
            <person name="Allen A.W."/>
            <person name="Alvarado L."/>
            <person name="Arachchi H.M."/>
            <person name="Berlin A.M."/>
            <person name="Chapman S.B."/>
            <person name="Gainer-Dewar J."/>
            <person name="Goldberg J."/>
            <person name="Griggs A."/>
            <person name="Gujja S."/>
            <person name="Hansen M."/>
            <person name="Howarth C."/>
            <person name="Imamovic A."/>
            <person name="Ireland A."/>
            <person name="Larimer J."/>
            <person name="McCowan C."/>
            <person name="Murphy C."/>
            <person name="Pearson M."/>
            <person name="Poon T.W."/>
            <person name="Priest M."/>
            <person name="Roberts A."/>
            <person name="Saif S."/>
            <person name="Shea T."/>
            <person name="Sisk P."/>
            <person name="Sykes S."/>
            <person name="Wortman J."/>
            <person name="Nusbaum C."/>
            <person name="Birren B."/>
        </authorList>
    </citation>
    <scope>NUCLEOTIDE SEQUENCE [LARGE SCALE GENOMIC DNA]</scope>
    <source>
        <strain evidence="5 6">F0403</strain>
    </source>
</reference>